<comment type="caution">
    <text evidence="5">The sequence shown here is derived from an EMBL/GenBank/DDBJ whole genome shotgun (WGS) entry which is preliminary data.</text>
</comment>
<dbReference type="InterPro" id="IPR000873">
    <property type="entry name" value="AMP-dep_synth/lig_dom"/>
</dbReference>
<dbReference type="AlphaFoldDB" id="A0A0F8ZJE0"/>
<evidence type="ECO:0008006" key="6">
    <source>
        <dbReference type="Google" id="ProtNLM"/>
    </source>
</evidence>
<evidence type="ECO:0000256" key="1">
    <source>
        <dbReference type="ARBA" id="ARBA00022450"/>
    </source>
</evidence>
<dbReference type="SUPFAM" id="SSF56801">
    <property type="entry name" value="Acetyl-CoA synthetase-like"/>
    <property type="match status" value="1"/>
</dbReference>
<feature type="domain" description="AMP-dependent synthetase/ligase" evidence="3">
    <location>
        <begin position="200"/>
        <end position="302"/>
    </location>
</feature>
<dbReference type="Pfam" id="PF00501">
    <property type="entry name" value="AMP-binding"/>
    <property type="match status" value="1"/>
</dbReference>
<dbReference type="InterPro" id="IPR036736">
    <property type="entry name" value="ACP-like_sf"/>
</dbReference>
<evidence type="ECO:0000259" key="3">
    <source>
        <dbReference type="Pfam" id="PF00501"/>
    </source>
</evidence>
<dbReference type="SUPFAM" id="SSF47336">
    <property type="entry name" value="ACP-like"/>
    <property type="match status" value="1"/>
</dbReference>
<dbReference type="InterPro" id="IPR009081">
    <property type="entry name" value="PP-bd_ACP"/>
</dbReference>
<evidence type="ECO:0000259" key="4">
    <source>
        <dbReference type="Pfam" id="PF00550"/>
    </source>
</evidence>
<dbReference type="InterPro" id="IPR042099">
    <property type="entry name" value="ANL_N_sf"/>
</dbReference>
<dbReference type="Gene3D" id="3.40.50.12780">
    <property type="entry name" value="N-terminal domain of ligase-like"/>
    <property type="match status" value="1"/>
</dbReference>
<keyword evidence="1" id="KW-0596">Phosphopantetheine</keyword>
<gene>
    <name evidence="5" type="ORF">LCGC14_2963180</name>
</gene>
<name>A0A0F8ZJE0_9ZZZZ</name>
<protein>
    <recommendedName>
        <fullName evidence="6">Carrier domain-containing protein</fullName>
    </recommendedName>
</protein>
<dbReference type="Gene3D" id="1.10.1200.10">
    <property type="entry name" value="ACP-like"/>
    <property type="match status" value="1"/>
</dbReference>
<dbReference type="InterPro" id="IPR006162">
    <property type="entry name" value="Ppantetheine_attach_site"/>
</dbReference>
<evidence type="ECO:0000256" key="2">
    <source>
        <dbReference type="ARBA" id="ARBA00022553"/>
    </source>
</evidence>
<dbReference type="Pfam" id="PF00550">
    <property type="entry name" value="PP-binding"/>
    <property type="match status" value="1"/>
</dbReference>
<evidence type="ECO:0000313" key="5">
    <source>
        <dbReference type="EMBL" id="KKK66529.1"/>
    </source>
</evidence>
<organism evidence="5">
    <name type="scientific">marine sediment metagenome</name>
    <dbReference type="NCBI Taxonomy" id="412755"/>
    <lineage>
        <taxon>unclassified sequences</taxon>
        <taxon>metagenomes</taxon>
        <taxon>ecological metagenomes</taxon>
    </lineage>
</organism>
<sequence length="333" mass="35009">VEAGIDSLISGVQNNMNAGSHDSIIHDVVYGGGEKLQWRRGIANFDVSALAGAIINSAKLVREIVNITTPGQLAILSRCTRPADWVELEVTWDNYKVGGAWTLVGGDFDDDSRLAADLGLDSLAGAEAVVWLHEEFGFAPANVEALQTVGDVMLAAAGEAVSAPPRPLTPVPARWFKRLSRPHRPEGLAEMTIPQAFLVQALAAPGAVAVADQASGVKTYRELLTGVLALAGPIRQLPGANVGILMPASVAANVLYLATLQAGKTPVMVNWTLGRRNLLHCLDSVGVRRILTAGKVVTRIEAQGTDLTAVHDRLLAVEDLAAALLAYEGAGKG</sequence>
<reference evidence="5" key="1">
    <citation type="journal article" date="2015" name="Nature">
        <title>Complex archaea that bridge the gap between prokaryotes and eukaryotes.</title>
        <authorList>
            <person name="Spang A."/>
            <person name="Saw J.H."/>
            <person name="Jorgensen S.L."/>
            <person name="Zaremba-Niedzwiedzka K."/>
            <person name="Martijn J."/>
            <person name="Lind A.E."/>
            <person name="van Eijk R."/>
            <person name="Schleper C."/>
            <person name="Guy L."/>
            <person name="Ettema T.J."/>
        </authorList>
    </citation>
    <scope>NUCLEOTIDE SEQUENCE</scope>
</reference>
<keyword evidence="2" id="KW-0597">Phosphoprotein</keyword>
<feature type="domain" description="Carrier" evidence="4">
    <location>
        <begin position="107"/>
        <end position="151"/>
    </location>
</feature>
<accession>A0A0F8ZJE0</accession>
<dbReference type="PROSITE" id="PS00012">
    <property type="entry name" value="PHOSPHOPANTETHEINE"/>
    <property type="match status" value="1"/>
</dbReference>
<feature type="non-terminal residue" evidence="5">
    <location>
        <position position="1"/>
    </location>
</feature>
<proteinExistence type="predicted"/>
<dbReference type="EMBL" id="LAZR01060034">
    <property type="protein sequence ID" value="KKK66529.1"/>
    <property type="molecule type" value="Genomic_DNA"/>
</dbReference>